<evidence type="ECO:0000256" key="1">
    <source>
        <dbReference type="SAM" id="MobiDB-lite"/>
    </source>
</evidence>
<organism evidence="3 4">
    <name type="scientific">Megalurothrips usitatus</name>
    <name type="common">bean blossom thrips</name>
    <dbReference type="NCBI Taxonomy" id="439358"/>
    <lineage>
        <taxon>Eukaryota</taxon>
        <taxon>Metazoa</taxon>
        <taxon>Ecdysozoa</taxon>
        <taxon>Arthropoda</taxon>
        <taxon>Hexapoda</taxon>
        <taxon>Insecta</taxon>
        <taxon>Pterygota</taxon>
        <taxon>Neoptera</taxon>
        <taxon>Paraneoptera</taxon>
        <taxon>Thysanoptera</taxon>
        <taxon>Terebrantia</taxon>
        <taxon>Thripoidea</taxon>
        <taxon>Thripidae</taxon>
        <taxon>Megalurothrips</taxon>
    </lineage>
</organism>
<feature type="region of interest" description="Disordered" evidence="1">
    <location>
        <begin position="115"/>
        <end position="209"/>
    </location>
</feature>
<evidence type="ECO:0000313" key="4">
    <source>
        <dbReference type="Proteomes" id="UP001075354"/>
    </source>
</evidence>
<dbReference type="SUPFAM" id="SSF54695">
    <property type="entry name" value="POZ domain"/>
    <property type="match status" value="2"/>
</dbReference>
<feature type="compositionally biased region" description="Low complexity" evidence="1">
    <location>
        <begin position="178"/>
        <end position="195"/>
    </location>
</feature>
<feature type="region of interest" description="Disordered" evidence="1">
    <location>
        <begin position="237"/>
        <end position="287"/>
    </location>
</feature>
<feature type="compositionally biased region" description="Polar residues" evidence="1">
    <location>
        <begin position="74"/>
        <end position="90"/>
    </location>
</feature>
<name>A0AAV7X7L9_9NEOP</name>
<feature type="region of interest" description="Disordered" evidence="1">
    <location>
        <begin position="305"/>
        <end position="360"/>
    </location>
</feature>
<evidence type="ECO:0000259" key="2">
    <source>
        <dbReference type="PROSITE" id="PS50097"/>
    </source>
</evidence>
<dbReference type="EMBL" id="JAPTSV010000014">
    <property type="protein sequence ID" value="KAJ1520403.1"/>
    <property type="molecule type" value="Genomic_DNA"/>
</dbReference>
<dbReference type="Pfam" id="PF00651">
    <property type="entry name" value="BTB"/>
    <property type="match status" value="2"/>
</dbReference>
<protein>
    <recommendedName>
        <fullName evidence="2">BTB domain-containing protein</fullName>
    </recommendedName>
</protein>
<feature type="region of interest" description="Disordered" evidence="1">
    <location>
        <begin position="386"/>
        <end position="405"/>
    </location>
</feature>
<dbReference type="SMART" id="SM00225">
    <property type="entry name" value="BTB"/>
    <property type="match status" value="2"/>
</dbReference>
<feature type="compositionally biased region" description="Low complexity" evidence="1">
    <location>
        <begin position="38"/>
        <end position="73"/>
    </location>
</feature>
<feature type="region of interest" description="Disordered" evidence="1">
    <location>
        <begin position="577"/>
        <end position="596"/>
    </location>
</feature>
<feature type="domain" description="BTB" evidence="2">
    <location>
        <begin position="1122"/>
        <end position="1193"/>
    </location>
</feature>
<evidence type="ECO:0000313" key="3">
    <source>
        <dbReference type="EMBL" id="KAJ1520403.1"/>
    </source>
</evidence>
<accession>A0AAV7X7L9</accession>
<feature type="compositionally biased region" description="Polar residues" evidence="1">
    <location>
        <begin position="387"/>
        <end position="404"/>
    </location>
</feature>
<keyword evidence="4" id="KW-1185">Reference proteome</keyword>
<feature type="compositionally biased region" description="Low complexity" evidence="1">
    <location>
        <begin position="463"/>
        <end position="476"/>
    </location>
</feature>
<dbReference type="AlphaFoldDB" id="A0AAV7X7L9"/>
<feature type="compositionally biased region" description="Polar residues" evidence="1">
    <location>
        <begin position="150"/>
        <end position="177"/>
    </location>
</feature>
<gene>
    <name evidence="3" type="ORF">ONE63_003538</name>
</gene>
<comment type="caution">
    <text evidence="3">The sequence shown here is derived from an EMBL/GenBank/DDBJ whole genome shotgun (WGS) entry which is preliminary data.</text>
</comment>
<feature type="compositionally biased region" description="Polar residues" evidence="1">
    <location>
        <begin position="305"/>
        <end position="321"/>
    </location>
</feature>
<dbReference type="Gene3D" id="3.30.710.10">
    <property type="entry name" value="Potassium Channel Kv1.1, Chain A"/>
    <property type="match status" value="2"/>
</dbReference>
<reference evidence="3" key="1">
    <citation type="submission" date="2022-12" db="EMBL/GenBank/DDBJ databases">
        <title>Chromosome-level genome assembly of the bean flower thrips Megalurothrips usitatus.</title>
        <authorList>
            <person name="Ma L."/>
            <person name="Liu Q."/>
            <person name="Li H."/>
            <person name="Cai W."/>
        </authorList>
    </citation>
    <scope>NUCLEOTIDE SEQUENCE</scope>
    <source>
        <strain evidence="3">Cailab_2022a</strain>
    </source>
</reference>
<feature type="region of interest" description="Disordered" evidence="1">
    <location>
        <begin position="529"/>
        <end position="569"/>
    </location>
</feature>
<feature type="compositionally biased region" description="Basic residues" evidence="1">
    <location>
        <begin position="453"/>
        <end position="462"/>
    </location>
</feature>
<feature type="region of interest" description="Disordered" evidence="1">
    <location>
        <begin position="603"/>
        <end position="626"/>
    </location>
</feature>
<feature type="region of interest" description="Disordered" evidence="1">
    <location>
        <begin position="447"/>
        <end position="484"/>
    </location>
</feature>
<sequence length="1219" mass="128430">MSFYQDRNGRWHGSNGRFVSASTVAAAGYGGGGGGGSSSRSSGTSSGCSGYSTGFGDISRSRSSGSNSSFSSSTYAASKTQSSSSDYYQDTTRRWHGSDGKFVSKAAVAAAGYGDITSRYSRSPAPSGYSSTSSRVSSGRSSPLSKVSSHYSTPSKSSGNLDFSYPRATSTPAKQKISTSAAFSTQSSSPSRSSSGYYQDHTGRWHGSDGKFVSKAAVAAAGLSDSGYHSFSLSKSLGLSSSKTSTPSKGSSTSSTPYKTSSSSAAASSSKGTSTSSSFSRDANGRWHGADGKFVSKVLVESSLGSQLKSSLPKSYTSKVPSSYTSTASETSSGRCSASSYSTPSRSSAGSSAAASYYQDAGGRWHGPDGKFVAKAAVEHILGTLPKDTSTRGTGQTSDGTNRTAKTKAQLHVATPNATDKGSYFQDANGRWHGPDGKFVSAAAVAGNTQLRPAKKPTRKSASKTTTPSTLGSSTSPYFQDATGRWHGPDGKFVSKAEVAALYGTPEADAQSEADHQSMLDRLVRDCCRQRSPSPSSASDMLYQREPCQQESSPAGPDGEDYGGNYDGDFGEGFRRESFARGGDYDGSDDDDASSVVSCGLVPQRHAQQDRDAASGEVDASETDDDDCGLLLSGPGWVTWNLPKLLPSESEDGAWKNKESPAFSLHGIDWVLRLEWLGFVSLSGEAGEERPQLGSGGWICREVTFTVAVAGGKAPPEVSSHIAANTDGSSGDAWMRVRCPPLARAARDERSLLVVHAAVEEPARGVAKDLHTLLGLGAGSDVKLKVGGEGLLPAHRAVLAGRCPALGRMLDAAGDADDAVLALDTLPAAAAPHLLEYLYSGLLPTARVLAADKHRLAKDLHCAAVCLEVDGLARATRSELRRAVCAGLIEAEDCFVDAVRSLSTFPMAATSEADRVRALRGDEGEWLATLVPVDFMNSDVGTDLFRKHPKQAIELISRIIMRNQQLLPGAAVAAAAYEGCLAECSPRSAMWSCFVTPAATASSALCSPPLSAACASWQLRWTAADLTVVRLSEAKRDENNADDDDVLGVTILGFADNKVLFQLVEMDSGASEASLKGCPRPSAGASLVVFVFFHVQSLPEHRELLLSDLAAMKGLDEGQDVVDVVSSLQDGAPDAGRVRVHRPVLMARAEVFRAMFTSGMTEQLRGAVRLRVASDVLQQLREFLYVDNIPSDAKLRMELQTFAEHYLLKELQEKCQTVE</sequence>
<dbReference type="Proteomes" id="UP001075354">
    <property type="component" value="Chromosome 14"/>
</dbReference>
<feature type="compositionally biased region" description="Low complexity" evidence="1">
    <location>
        <begin position="322"/>
        <end position="358"/>
    </location>
</feature>
<dbReference type="PANTHER" id="PTHR24413">
    <property type="entry name" value="SPECKLE-TYPE POZ PROTEIN"/>
    <property type="match status" value="1"/>
</dbReference>
<feature type="compositionally biased region" description="Low complexity" evidence="1">
    <location>
        <begin position="237"/>
        <end position="280"/>
    </location>
</feature>
<dbReference type="PROSITE" id="PS50097">
    <property type="entry name" value="BTB"/>
    <property type="match status" value="2"/>
</dbReference>
<feature type="domain" description="BTB" evidence="2">
    <location>
        <begin position="780"/>
        <end position="847"/>
    </location>
</feature>
<dbReference type="InterPro" id="IPR000210">
    <property type="entry name" value="BTB/POZ_dom"/>
</dbReference>
<dbReference type="InterPro" id="IPR011333">
    <property type="entry name" value="SKP1/BTB/POZ_sf"/>
</dbReference>
<feature type="compositionally biased region" description="Low complexity" evidence="1">
    <location>
        <begin position="118"/>
        <end position="149"/>
    </location>
</feature>
<dbReference type="CDD" id="cd18186">
    <property type="entry name" value="BTB_POZ_ZBTB_KLHL-like"/>
    <property type="match status" value="1"/>
</dbReference>
<feature type="region of interest" description="Disordered" evidence="1">
    <location>
        <begin position="29"/>
        <end position="99"/>
    </location>
</feature>
<proteinExistence type="predicted"/>